<feature type="compositionally biased region" description="Basic residues" evidence="8">
    <location>
        <begin position="855"/>
        <end position="866"/>
    </location>
</feature>
<dbReference type="InterPro" id="IPR021846">
    <property type="entry name" value="NFACT-C"/>
</dbReference>
<evidence type="ECO:0000256" key="6">
    <source>
        <dbReference type="ARBA" id="ARBA00023242"/>
    </source>
</evidence>
<dbReference type="InParanoid" id="A9UQL0"/>
<dbReference type="PANTHER" id="PTHR15239:SF6">
    <property type="entry name" value="RIBOSOME QUALITY CONTROL COMPLEX SUBUNIT NEMF"/>
    <property type="match status" value="1"/>
</dbReference>
<evidence type="ECO:0000256" key="3">
    <source>
        <dbReference type="ARBA" id="ARBA00008318"/>
    </source>
</evidence>
<dbReference type="InterPro" id="IPR051608">
    <property type="entry name" value="RQC_Subunit_NEMF"/>
</dbReference>
<keyword evidence="4" id="KW-0963">Cytoplasm</keyword>
<feature type="domain" description="NFACT protein C-terminal" evidence="10">
    <location>
        <begin position="958"/>
        <end position="1050"/>
    </location>
</feature>
<accession>A9UQL0</accession>
<feature type="compositionally biased region" description="Polar residues" evidence="8">
    <location>
        <begin position="771"/>
        <end position="786"/>
    </location>
</feature>
<dbReference type="PANTHER" id="PTHR15239">
    <property type="entry name" value="NUCLEAR EXPORT MEDIATOR FACTOR NEMF"/>
    <property type="match status" value="1"/>
</dbReference>
<evidence type="ECO:0000259" key="10">
    <source>
        <dbReference type="Pfam" id="PF11923"/>
    </source>
</evidence>
<evidence type="ECO:0000256" key="8">
    <source>
        <dbReference type="SAM" id="MobiDB-lite"/>
    </source>
</evidence>
<dbReference type="Pfam" id="PF11923">
    <property type="entry name" value="NFACT-C"/>
    <property type="match status" value="1"/>
</dbReference>
<dbReference type="GO" id="GO:1990116">
    <property type="term" value="P:ribosome-associated ubiquitin-dependent protein catabolic process"/>
    <property type="evidence" value="ECO:0000318"/>
    <property type="project" value="GO_Central"/>
</dbReference>
<dbReference type="Pfam" id="PF05670">
    <property type="entry name" value="NFACT-R_1"/>
    <property type="match status" value="1"/>
</dbReference>
<feature type="domain" description="NFACT RNA-binding" evidence="9">
    <location>
        <begin position="531"/>
        <end position="641"/>
    </location>
</feature>
<evidence type="ECO:0000313" key="12">
    <source>
        <dbReference type="Proteomes" id="UP000001357"/>
    </source>
</evidence>
<dbReference type="FunFam" id="2.30.310.10:FF:000001">
    <property type="entry name" value="Nuclear export mediator factor Nemf"/>
    <property type="match status" value="1"/>
</dbReference>
<feature type="compositionally biased region" description="Basic residues" evidence="8">
    <location>
        <begin position="801"/>
        <end position="813"/>
    </location>
</feature>
<evidence type="ECO:0000259" key="9">
    <source>
        <dbReference type="Pfam" id="PF05670"/>
    </source>
</evidence>
<feature type="region of interest" description="Disordered" evidence="8">
    <location>
        <begin position="771"/>
        <end position="916"/>
    </location>
</feature>
<gene>
    <name evidence="11" type="ORF">MONBRDRAFT_628</name>
</gene>
<sequence>MKNRFSTLDLQVQLAELKPRLTGMRVANIYDIDNKTYLIRLQQTPEKAVLLIESGIRFHTTEYDWPKGDAPSGFTMKCRKHLRTRRLTDMKQLGVDRVIDLTFGSDEAAYHLIIELYDRGNIILTESTYNILALLRRRTDSEDVKFAVGERYPIEASKQPSPITRERLEAAFASSKKGDPARKALNPIMECGPQAIEHCMQLHGFPNNAKVGKGLAIPDDLDRVLAAMKQAEDLLFEKLKAGDISVSATVVQYLPIDTIRLAEGDEAPVLVLDDVIPFMMKQFEDRPHIHLPSFDRAIDRYFSELETQKLQMRAMQQEAAALKKLEAVKASHEKHVEGYRLAQEANERKAQVLEANLEQVDRAIEIIRSMVANKLDWVEIAELVKEAQQQGDPDARIIDGLKLDKNHMTIRLPNPEAHAESSESDSSSASDSEEEEEEEEQKAIAAASKKRGTSSATDPFLTIDLDLALTAYANACNMYQHKKISAVKEQKARDATELAIQSAERKTQQQLQQNNVTTAVNKQRKIYWFEKFLWFISSENYLVIGGRDRQQNEILVRRYLKKGDVYVHADLHGAASVIVKNPRGGDVPPITLQEAGHMAVIYSGSWEARMPTSAWWVHHDQVSKTAPAGEYLSTGSFMIRGKKNYLPKVELVMGFAILFKVDEGSVARHVNERRPRGLGEASEASSPAVSRPPEPVEASSSGAGDASPVAAESEAGDSTATQNKNKAESQPAGTAVVAPEVPAESSSAMSTAAAMAFPDTEISVDYASATPSASVSRTVSHAQSEADTAVRSRMQGSKARLSAKQKRQLKKKGYTPAQMSSLTAAELQELTGESGEDSEGEDDQRNEHAQQPAVRGKRGKKKKKQQKYAEQDEDERQLRLDLLGSAGPQLSRADKRARRKEKLAAKQQATRDPSEAVLQQISSVTDRIMATAESVGLVTTEQTSKQEKIDEQIQAQEEDQLTYLDALTGLPHPDDELMFALPVVAPYGAVRQYRFKAKIVPGEQKKGKAIRSLIHHFCTETGASSAEVDVIKAIKDLELFRSVPGKIKVMA</sequence>
<dbReference type="Proteomes" id="UP000001357">
    <property type="component" value="Unassembled WGS sequence"/>
</dbReference>
<dbReference type="GO" id="GO:0072344">
    <property type="term" value="P:rescue of stalled ribosome"/>
    <property type="evidence" value="ECO:0000318"/>
    <property type="project" value="GO_Central"/>
</dbReference>
<dbReference type="KEGG" id="mbr:MONBRDRAFT_628"/>
<evidence type="ECO:0000256" key="7">
    <source>
        <dbReference type="SAM" id="Coils"/>
    </source>
</evidence>
<comment type="subcellular location">
    <subcellularLocation>
        <location evidence="2">Cytoplasm</location>
    </subcellularLocation>
    <subcellularLocation>
        <location evidence="1">Nucleus</location>
    </subcellularLocation>
</comment>
<dbReference type="Pfam" id="PF05833">
    <property type="entry name" value="NFACT_N"/>
    <property type="match status" value="1"/>
</dbReference>
<evidence type="ECO:0000256" key="5">
    <source>
        <dbReference type="ARBA" id="ARBA00023054"/>
    </source>
</evidence>
<dbReference type="RefSeq" id="XP_001742379.1">
    <property type="nucleotide sequence ID" value="XM_001742327.1"/>
</dbReference>
<feature type="region of interest" description="Disordered" evidence="8">
    <location>
        <begin position="671"/>
        <end position="743"/>
    </location>
</feature>
<dbReference type="AlphaFoldDB" id="A9UQL0"/>
<proteinExistence type="inferred from homology"/>
<dbReference type="FunCoup" id="A9UQL0">
    <property type="interactions" value="1022"/>
</dbReference>
<dbReference type="GO" id="GO:0000049">
    <property type="term" value="F:tRNA binding"/>
    <property type="evidence" value="ECO:0000318"/>
    <property type="project" value="GO_Central"/>
</dbReference>
<feature type="compositionally biased region" description="Acidic residues" evidence="8">
    <location>
        <begin position="431"/>
        <end position="440"/>
    </location>
</feature>
<feature type="non-terminal residue" evidence="11">
    <location>
        <position position="1051"/>
    </location>
</feature>
<evidence type="ECO:0008006" key="13">
    <source>
        <dbReference type="Google" id="ProtNLM"/>
    </source>
</evidence>
<dbReference type="EMBL" id="CH991543">
    <property type="protein sequence ID" value="EDQ92617.1"/>
    <property type="molecule type" value="Genomic_DNA"/>
</dbReference>
<name>A9UQL0_MONBE</name>
<protein>
    <recommendedName>
        <fullName evidence="13">NFACT RNA-binding domain-containing protein</fullName>
    </recommendedName>
</protein>
<comment type="similarity">
    <text evidence="3">Belongs to the NEMF family.</text>
</comment>
<keyword evidence="5 7" id="KW-0175">Coiled coil</keyword>
<evidence type="ECO:0000256" key="1">
    <source>
        <dbReference type="ARBA" id="ARBA00004123"/>
    </source>
</evidence>
<dbReference type="GO" id="GO:0005737">
    <property type="term" value="C:cytoplasm"/>
    <property type="evidence" value="ECO:0007669"/>
    <property type="project" value="UniProtKB-SubCell"/>
</dbReference>
<evidence type="ECO:0000256" key="2">
    <source>
        <dbReference type="ARBA" id="ARBA00004496"/>
    </source>
</evidence>
<evidence type="ECO:0000256" key="4">
    <source>
        <dbReference type="ARBA" id="ARBA00022490"/>
    </source>
</evidence>
<evidence type="ECO:0000313" key="11">
    <source>
        <dbReference type="EMBL" id="EDQ92617.1"/>
    </source>
</evidence>
<dbReference type="GeneID" id="5887636"/>
<keyword evidence="12" id="KW-1185">Reference proteome</keyword>
<feature type="region of interest" description="Disordered" evidence="8">
    <location>
        <begin position="413"/>
        <end position="450"/>
    </location>
</feature>
<organism evidence="11 12">
    <name type="scientific">Monosiga brevicollis</name>
    <name type="common">Choanoflagellate</name>
    <dbReference type="NCBI Taxonomy" id="81824"/>
    <lineage>
        <taxon>Eukaryota</taxon>
        <taxon>Choanoflagellata</taxon>
        <taxon>Craspedida</taxon>
        <taxon>Salpingoecidae</taxon>
        <taxon>Monosiga</taxon>
    </lineage>
</organism>
<dbReference type="eggNOG" id="KOG2030">
    <property type="taxonomic scope" value="Eukaryota"/>
</dbReference>
<dbReference type="OMA" id="MFLEFFA"/>
<feature type="coiled-coil region" evidence="7">
    <location>
        <begin position="298"/>
        <end position="363"/>
    </location>
</feature>
<dbReference type="GO" id="GO:1990112">
    <property type="term" value="C:RQC complex"/>
    <property type="evidence" value="ECO:0000318"/>
    <property type="project" value="GO_Central"/>
</dbReference>
<dbReference type="InterPro" id="IPR008532">
    <property type="entry name" value="NFACT_RNA-bd"/>
</dbReference>
<dbReference type="GO" id="GO:0005634">
    <property type="term" value="C:nucleus"/>
    <property type="evidence" value="ECO:0007669"/>
    <property type="project" value="UniProtKB-SubCell"/>
</dbReference>
<dbReference type="STRING" id="81824.A9UQL0"/>
<keyword evidence="6" id="KW-0539">Nucleus</keyword>
<dbReference type="Gene3D" id="2.30.310.10">
    <property type="entry name" value="ibrinogen binding protein from staphylococcus aureus domain"/>
    <property type="match status" value="1"/>
</dbReference>
<dbReference type="GO" id="GO:0043023">
    <property type="term" value="F:ribosomal large subunit binding"/>
    <property type="evidence" value="ECO:0000318"/>
    <property type="project" value="GO_Central"/>
</dbReference>
<feature type="compositionally biased region" description="Polar residues" evidence="8">
    <location>
        <begin position="907"/>
        <end position="916"/>
    </location>
</feature>
<reference evidence="11 12" key="1">
    <citation type="journal article" date="2008" name="Nature">
        <title>The genome of the choanoflagellate Monosiga brevicollis and the origin of metazoans.</title>
        <authorList>
            <consortium name="JGI Sequencing"/>
            <person name="King N."/>
            <person name="Westbrook M.J."/>
            <person name="Young S.L."/>
            <person name="Kuo A."/>
            <person name="Abedin M."/>
            <person name="Chapman J."/>
            <person name="Fairclough S."/>
            <person name="Hellsten U."/>
            <person name="Isogai Y."/>
            <person name="Letunic I."/>
            <person name="Marr M."/>
            <person name="Pincus D."/>
            <person name="Putnam N."/>
            <person name="Rokas A."/>
            <person name="Wright K.J."/>
            <person name="Zuzow R."/>
            <person name="Dirks W."/>
            <person name="Good M."/>
            <person name="Goodstein D."/>
            <person name="Lemons D."/>
            <person name="Li W."/>
            <person name="Lyons J.B."/>
            <person name="Morris A."/>
            <person name="Nichols S."/>
            <person name="Richter D.J."/>
            <person name="Salamov A."/>
            <person name="Bork P."/>
            <person name="Lim W.A."/>
            <person name="Manning G."/>
            <person name="Miller W.T."/>
            <person name="McGinnis W."/>
            <person name="Shapiro H."/>
            <person name="Tjian R."/>
            <person name="Grigoriev I.V."/>
            <person name="Rokhsar D."/>
        </authorList>
    </citation>
    <scope>NUCLEOTIDE SEQUENCE [LARGE SCALE GENOMIC DNA]</scope>
    <source>
        <strain evidence="12">MX1 / ATCC 50154</strain>
    </source>
</reference>